<comment type="subcellular location">
    <subcellularLocation>
        <location evidence="1">Membrane</location>
        <topology evidence="1">Multi-pass membrane protein</topology>
    </subcellularLocation>
</comment>
<evidence type="ECO:0000256" key="3">
    <source>
        <dbReference type="ARBA" id="ARBA00009295"/>
    </source>
</evidence>
<evidence type="ECO:0000313" key="17">
    <source>
        <dbReference type="Proteomes" id="UP000886520"/>
    </source>
</evidence>
<dbReference type="CDD" id="cd03505">
    <property type="entry name" value="Delta9-FADS-like"/>
    <property type="match status" value="1"/>
</dbReference>
<dbReference type="GO" id="GO:0005789">
    <property type="term" value="C:endoplasmic reticulum membrane"/>
    <property type="evidence" value="ECO:0007669"/>
    <property type="project" value="TreeGrafter"/>
</dbReference>
<dbReference type="EMBL" id="JABFUD020000006">
    <property type="protein sequence ID" value="KAI5078313.1"/>
    <property type="molecule type" value="Genomic_DNA"/>
</dbReference>
<feature type="transmembrane region" description="Helical" evidence="14">
    <location>
        <begin position="256"/>
        <end position="276"/>
    </location>
</feature>
<name>A0A9D4V277_ADICA</name>
<proteinExistence type="inferred from homology"/>
<keyword evidence="17" id="KW-1185">Reference proteome</keyword>
<sequence length="380" mass="42613">MAAAAAMRNGAAMGLSTPIPTSKRGLCSSFLPPLQPRSRCLGMAPGLSLPARLGLAPSPHRPLHISASAAAQTASAPAEPPKATPSNIWLSNVTPIWKKPYFLNRTWSASDIGIGIYLLLTHLGCLLAPFTFTWKAFGVFLGMYVITGMLGITLSFHRNLSHKSFTLPKWLEYTFAYCGVLALQGDPLEWVSSHRYHHQHCDTEMDPHSPYGGFWFSHLGWVIDSNLITEKVGERTNVADLVKQPFYRFIQKTYPLHGFLAGAILYAWGGLPFLIWGGTLRITWVYHITWLVNSACHVWGNQAWKTGDLSKNNWWVGLLAFGEGWHNNHHAFEFSARHGLEWWQLDLTWYFILLLEKLGLAKNVKLPTKEQKLRVALDPS</sequence>
<keyword evidence="6" id="KW-0276">Fatty acid metabolism</keyword>
<protein>
    <recommendedName>
        <fullName evidence="15">Fatty acid desaturase domain-containing protein</fullName>
    </recommendedName>
</protein>
<dbReference type="PANTHER" id="PTHR11351">
    <property type="entry name" value="ACYL-COA DESATURASE"/>
    <property type="match status" value="1"/>
</dbReference>
<keyword evidence="12 13" id="KW-0275">Fatty acid biosynthesis</keyword>
<evidence type="ECO:0000256" key="6">
    <source>
        <dbReference type="ARBA" id="ARBA00022832"/>
    </source>
</evidence>
<gene>
    <name evidence="16" type="ORF">GOP47_0005984</name>
</gene>
<comment type="caution">
    <text evidence="16">The sequence shown here is derived from an EMBL/GenBank/DDBJ whole genome shotgun (WGS) entry which is preliminary data.</text>
</comment>
<dbReference type="OrthoDB" id="10260134at2759"/>
<feature type="transmembrane region" description="Helical" evidence="14">
    <location>
        <begin position="136"/>
        <end position="156"/>
    </location>
</feature>
<accession>A0A9D4V277</accession>
<dbReference type="PANTHER" id="PTHR11351:SF31">
    <property type="entry name" value="DESATURASE 1, ISOFORM A-RELATED"/>
    <property type="match status" value="1"/>
</dbReference>
<feature type="domain" description="Fatty acid desaturase" evidence="15">
    <location>
        <begin position="138"/>
        <end position="349"/>
    </location>
</feature>
<comment type="cofactor">
    <cofactor evidence="13">
        <name>Fe(2+)</name>
        <dbReference type="ChEBI" id="CHEBI:29033"/>
    </cofactor>
</comment>
<evidence type="ECO:0000256" key="8">
    <source>
        <dbReference type="ARBA" id="ARBA00023002"/>
    </source>
</evidence>
<evidence type="ECO:0000256" key="14">
    <source>
        <dbReference type="SAM" id="Phobius"/>
    </source>
</evidence>
<keyword evidence="9" id="KW-0408">Iron</keyword>
<dbReference type="GO" id="GO:0016717">
    <property type="term" value="F:oxidoreductase activity, acting on paired donors, with oxidation of a pair of donors resulting in the reduction of molecular oxygen to two molecules of water"/>
    <property type="evidence" value="ECO:0007669"/>
    <property type="project" value="InterPro"/>
</dbReference>
<dbReference type="PRINTS" id="PR00075">
    <property type="entry name" value="FACDDSATRASE"/>
</dbReference>
<evidence type="ECO:0000256" key="2">
    <source>
        <dbReference type="ARBA" id="ARBA00005189"/>
    </source>
</evidence>
<keyword evidence="7 14" id="KW-1133">Transmembrane helix</keyword>
<keyword evidence="4 13" id="KW-0444">Lipid biosynthesis</keyword>
<evidence type="ECO:0000256" key="9">
    <source>
        <dbReference type="ARBA" id="ARBA00023004"/>
    </source>
</evidence>
<evidence type="ECO:0000256" key="10">
    <source>
        <dbReference type="ARBA" id="ARBA00023098"/>
    </source>
</evidence>
<evidence type="ECO:0000256" key="5">
    <source>
        <dbReference type="ARBA" id="ARBA00022692"/>
    </source>
</evidence>
<evidence type="ECO:0000256" key="13">
    <source>
        <dbReference type="RuleBase" id="RU000581"/>
    </source>
</evidence>
<comment type="domain">
    <text evidence="13">The histidine box domains are involved in binding the catalytic metal ions.</text>
</comment>
<dbReference type="Pfam" id="PF00487">
    <property type="entry name" value="FA_desaturase"/>
    <property type="match status" value="1"/>
</dbReference>
<dbReference type="InterPro" id="IPR015876">
    <property type="entry name" value="Acyl-CoA_DS"/>
</dbReference>
<keyword evidence="10" id="KW-0443">Lipid metabolism</keyword>
<evidence type="ECO:0000313" key="16">
    <source>
        <dbReference type="EMBL" id="KAI5078313.1"/>
    </source>
</evidence>
<comment type="pathway">
    <text evidence="2">Lipid metabolism.</text>
</comment>
<keyword evidence="8 13" id="KW-0560">Oxidoreductase</keyword>
<evidence type="ECO:0000256" key="4">
    <source>
        <dbReference type="ARBA" id="ARBA00022516"/>
    </source>
</evidence>
<dbReference type="AlphaFoldDB" id="A0A9D4V277"/>
<keyword evidence="11 14" id="KW-0472">Membrane</keyword>
<keyword evidence="5 13" id="KW-0812">Transmembrane</keyword>
<feature type="transmembrane region" description="Helical" evidence="14">
    <location>
        <begin position="112"/>
        <end position="130"/>
    </location>
</feature>
<dbReference type="GO" id="GO:0042761">
    <property type="term" value="P:very long-chain fatty acid biosynthetic process"/>
    <property type="evidence" value="ECO:0007669"/>
    <property type="project" value="TreeGrafter"/>
</dbReference>
<reference evidence="16" key="1">
    <citation type="submission" date="2021-01" db="EMBL/GenBank/DDBJ databases">
        <title>Adiantum capillus-veneris genome.</title>
        <authorList>
            <person name="Fang Y."/>
            <person name="Liao Q."/>
        </authorList>
    </citation>
    <scope>NUCLEOTIDE SEQUENCE</scope>
    <source>
        <strain evidence="16">H3</strain>
        <tissue evidence="16">Leaf</tissue>
    </source>
</reference>
<evidence type="ECO:0000259" key="15">
    <source>
        <dbReference type="Pfam" id="PF00487"/>
    </source>
</evidence>
<dbReference type="InterPro" id="IPR005804">
    <property type="entry name" value="FA_desaturase_dom"/>
</dbReference>
<evidence type="ECO:0000256" key="11">
    <source>
        <dbReference type="ARBA" id="ARBA00023136"/>
    </source>
</evidence>
<dbReference type="Proteomes" id="UP000886520">
    <property type="component" value="Chromosome 6"/>
</dbReference>
<comment type="similarity">
    <text evidence="3 13">Belongs to the fatty acid desaturase type 1 family.</text>
</comment>
<organism evidence="16 17">
    <name type="scientific">Adiantum capillus-veneris</name>
    <name type="common">Maidenhair fern</name>
    <dbReference type="NCBI Taxonomy" id="13818"/>
    <lineage>
        <taxon>Eukaryota</taxon>
        <taxon>Viridiplantae</taxon>
        <taxon>Streptophyta</taxon>
        <taxon>Embryophyta</taxon>
        <taxon>Tracheophyta</taxon>
        <taxon>Polypodiopsida</taxon>
        <taxon>Polypodiidae</taxon>
        <taxon>Polypodiales</taxon>
        <taxon>Pteridineae</taxon>
        <taxon>Pteridaceae</taxon>
        <taxon>Vittarioideae</taxon>
        <taxon>Adiantum</taxon>
    </lineage>
</organism>
<evidence type="ECO:0000256" key="1">
    <source>
        <dbReference type="ARBA" id="ARBA00004141"/>
    </source>
</evidence>
<evidence type="ECO:0000256" key="12">
    <source>
        <dbReference type="ARBA" id="ARBA00023160"/>
    </source>
</evidence>
<evidence type="ECO:0000256" key="7">
    <source>
        <dbReference type="ARBA" id="ARBA00022989"/>
    </source>
</evidence>